<proteinExistence type="predicted"/>
<accession>A0A6M0PAL5</accession>
<keyword evidence="5" id="KW-1185">Reference proteome</keyword>
<reference evidence="4 5" key="1">
    <citation type="submission" date="2020-03" db="EMBL/GenBank/DDBJ databases">
        <title>Bacillus aquiflavi sp. nov., isolated from yellow water of strong flavor Chinese baijiu in Yibin region of China.</title>
        <authorList>
            <person name="Xie J."/>
        </authorList>
    </citation>
    <scope>NUCLEOTIDE SEQUENCE [LARGE SCALE GENOMIC DNA]</scope>
    <source>
        <strain evidence="4 5">Gsoil 114</strain>
    </source>
</reference>
<sequence>MNKKMIAGLILLLFVFALTVCGSHNASKANGSIDAKSDSTMNMENMEHSGSGEVPARLKEEKNPTYQVGSKVTLKAGHMEGMIGTKATIKGAYATTAYIVNYRPTTGGAKVKNHRWVTEDEVSPRM</sequence>
<name>A0A6M0PAL5_9BACI</name>
<evidence type="ECO:0000259" key="3">
    <source>
        <dbReference type="Pfam" id="PF07563"/>
    </source>
</evidence>
<dbReference type="AlphaFoldDB" id="A0A6M0PAL5"/>
<dbReference type="RefSeq" id="WP_163174406.1">
    <property type="nucleotide sequence ID" value="NZ_JAAIWK010000035.1"/>
</dbReference>
<evidence type="ECO:0000256" key="2">
    <source>
        <dbReference type="SAM" id="SignalP"/>
    </source>
</evidence>
<gene>
    <name evidence="4" type="ORF">G4D61_16085</name>
</gene>
<comment type="caution">
    <text evidence="4">The sequence shown here is derived from an EMBL/GenBank/DDBJ whole genome shotgun (WGS) entry which is preliminary data.</text>
</comment>
<feature type="chain" id="PRO_5039627812" evidence="2">
    <location>
        <begin position="27"/>
        <end position="126"/>
    </location>
</feature>
<organism evidence="4 5">
    <name type="scientific">Heyndrickxia ginsengihumi</name>
    <dbReference type="NCBI Taxonomy" id="363870"/>
    <lineage>
        <taxon>Bacteria</taxon>
        <taxon>Bacillati</taxon>
        <taxon>Bacillota</taxon>
        <taxon>Bacilli</taxon>
        <taxon>Bacillales</taxon>
        <taxon>Bacillaceae</taxon>
        <taxon>Heyndrickxia</taxon>
    </lineage>
</organism>
<evidence type="ECO:0000256" key="1">
    <source>
        <dbReference type="SAM" id="MobiDB-lite"/>
    </source>
</evidence>
<feature type="region of interest" description="Disordered" evidence="1">
    <location>
        <begin position="45"/>
        <end position="65"/>
    </location>
</feature>
<evidence type="ECO:0000313" key="4">
    <source>
        <dbReference type="EMBL" id="NEY21463.1"/>
    </source>
</evidence>
<dbReference type="InterPro" id="IPR011438">
    <property type="entry name" value="DUF1541"/>
</dbReference>
<keyword evidence="2" id="KW-0732">Signal</keyword>
<dbReference type="EMBL" id="JAAIWK010000035">
    <property type="protein sequence ID" value="NEY21463.1"/>
    <property type="molecule type" value="Genomic_DNA"/>
</dbReference>
<feature type="signal peptide" evidence="2">
    <location>
        <begin position="1"/>
        <end position="26"/>
    </location>
</feature>
<dbReference type="Proteomes" id="UP000476934">
    <property type="component" value="Unassembled WGS sequence"/>
</dbReference>
<dbReference type="Gene3D" id="2.30.30.1210">
    <property type="entry name" value="Domain of unknown function DUF1541"/>
    <property type="match status" value="1"/>
</dbReference>
<protein>
    <submittedName>
        <fullName evidence="4">YdhK family protein</fullName>
    </submittedName>
</protein>
<dbReference type="Pfam" id="PF07563">
    <property type="entry name" value="DUF1541"/>
    <property type="match status" value="1"/>
</dbReference>
<evidence type="ECO:0000313" key="5">
    <source>
        <dbReference type="Proteomes" id="UP000476934"/>
    </source>
</evidence>
<feature type="domain" description="DUF1541" evidence="3">
    <location>
        <begin position="68"/>
        <end position="119"/>
    </location>
</feature>